<reference evidence="2 3" key="1">
    <citation type="journal article" date="2015" name="Infect. Genet. Evol.">
        <title>Genomic sequences of six botulinum neurotoxin-producing strains representing three clostridial species illustrate the mobility and diversity of botulinum neurotoxin genes.</title>
        <authorList>
            <person name="Smith T.J."/>
            <person name="Hill K.K."/>
            <person name="Xie G."/>
            <person name="Foley B.T."/>
            <person name="Williamson C.H."/>
            <person name="Foster J.T."/>
            <person name="Johnson S.L."/>
            <person name="Chertkov O."/>
            <person name="Teshima H."/>
            <person name="Gibbons H.S."/>
            <person name="Johnsky L.A."/>
            <person name="Karavis M.A."/>
            <person name="Smith L.A."/>
        </authorList>
    </citation>
    <scope>NUCLEOTIDE SEQUENCE [LARGE SCALE GENOMIC DNA]</scope>
    <source>
        <strain evidence="2 3">CDC 2741</strain>
    </source>
</reference>
<dbReference type="STRING" id="29341.RSJ17_03970"/>
<name>A0A0C1R2C2_9CLOT</name>
<dbReference type="InterPro" id="IPR012505">
    <property type="entry name" value="YbbR"/>
</dbReference>
<dbReference type="PANTHER" id="PTHR37804">
    <property type="entry name" value="CDAA REGULATORY PROTEIN CDAR"/>
    <property type="match status" value="1"/>
</dbReference>
<protein>
    <submittedName>
        <fullName evidence="2">YbbR-like family protein</fullName>
    </submittedName>
</protein>
<dbReference type="PANTHER" id="PTHR37804:SF1">
    <property type="entry name" value="CDAA REGULATORY PROTEIN CDAR"/>
    <property type="match status" value="1"/>
</dbReference>
<dbReference type="OrthoDB" id="2111604at2"/>
<dbReference type="EMBL" id="AYSO01000020">
    <property type="protein sequence ID" value="KIE44606.1"/>
    <property type="molecule type" value="Genomic_DNA"/>
</dbReference>
<organism evidence="2 3">
    <name type="scientific">Clostridium argentinense CDC 2741</name>
    <dbReference type="NCBI Taxonomy" id="1418104"/>
    <lineage>
        <taxon>Bacteria</taxon>
        <taxon>Bacillati</taxon>
        <taxon>Bacillota</taxon>
        <taxon>Clostridia</taxon>
        <taxon>Eubacteriales</taxon>
        <taxon>Clostridiaceae</taxon>
        <taxon>Clostridium</taxon>
    </lineage>
</organism>
<comment type="caution">
    <text evidence="2">The sequence shown here is derived from an EMBL/GenBank/DDBJ whole genome shotgun (WGS) entry which is preliminary data.</text>
</comment>
<dbReference type="Pfam" id="PF07949">
    <property type="entry name" value="YbbR"/>
    <property type="match status" value="2"/>
</dbReference>
<dbReference type="RefSeq" id="WP_052268252.1">
    <property type="nucleotide sequence ID" value="NZ_AYSO01000020.1"/>
</dbReference>
<dbReference type="InterPro" id="IPR053154">
    <property type="entry name" value="c-di-AMP_regulator"/>
</dbReference>
<gene>
    <name evidence="2" type="ORF">U732_233</name>
</gene>
<accession>A0A0C1R2C2</accession>
<keyword evidence="3" id="KW-1185">Reference proteome</keyword>
<dbReference type="Proteomes" id="UP000031366">
    <property type="component" value="Unassembled WGS sequence"/>
</dbReference>
<keyword evidence="1" id="KW-1133">Transmembrane helix</keyword>
<dbReference type="Gene3D" id="2.170.120.40">
    <property type="entry name" value="YbbR-like domain"/>
    <property type="match status" value="2"/>
</dbReference>
<keyword evidence="1" id="KW-0812">Transmembrane</keyword>
<dbReference type="AlphaFoldDB" id="A0A0C1R2C2"/>
<evidence type="ECO:0000256" key="1">
    <source>
        <dbReference type="SAM" id="Phobius"/>
    </source>
</evidence>
<sequence>MDKEKRQDILIKICCIIASFALWFYIRGTENPITSHSIKNIPVQVLNTEALAQNNLVLLPDQSFKVNLNVKGPASAVYHIDKNKDFKIVVDLSKYALKAGKNTIPIEINESPSTVSIVSENLWIDVQIDTLKEKEVAVIPDVQGELTPGAYKEEPVISPSVVKVNGPSKYVDMVQGVLGKIDVTNMDRDVEKVVELIPIDGEGKAVNNVTLSASTATIRIPIKKGKSVPIRINTTGEAPNGVTIETMDVNPKNVEITGVSDAVNNIASLSTEPIDLSTINADTTLDVHLEVPEGVRISNDIITVKVKFTLNLKKKSEKSFNIGIKQLNVPEKSTVTLDKDTLELVLSGYEEDLNKVTPEAITATLDLKNLNEGDHDVPIVISGIPENLTKVSQNIQTVKVNIKKTTEGSNDNVDSSE</sequence>
<dbReference type="Gene3D" id="2.170.120.30">
    <property type="match status" value="2"/>
</dbReference>
<keyword evidence="1" id="KW-0472">Membrane</keyword>
<feature type="transmembrane region" description="Helical" evidence="1">
    <location>
        <begin position="9"/>
        <end position="26"/>
    </location>
</feature>
<proteinExistence type="predicted"/>
<evidence type="ECO:0000313" key="2">
    <source>
        <dbReference type="EMBL" id="KIE44606.1"/>
    </source>
</evidence>
<evidence type="ECO:0000313" key="3">
    <source>
        <dbReference type="Proteomes" id="UP000031366"/>
    </source>
</evidence>